<dbReference type="SFLD" id="SFLDS00029">
    <property type="entry name" value="Radical_SAM"/>
    <property type="match status" value="2"/>
</dbReference>
<dbReference type="STRING" id="862908.BMS_2456"/>
<dbReference type="KEGG" id="bmx:BMS_2456"/>
<keyword evidence="8" id="KW-1185">Reference proteome</keyword>
<evidence type="ECO:0000313" key="7">
    <source>
        <dbReference type="EMBL" id="CBW27250.1"/>
    </source>
</evidence>
<reference evidence="8" key="1">
    <citation type="journal article" date="2013" name="ISME J.">
        <title>A small predatory core genome in the divergent marine Bacteriovorax marinus SJ and the terrestrial Bdellovibrio bacteriovorus.</title>
        <authorList>
            <person name="Crossman L.C."/>
            <person name="Chen H."/>
            <person name="Cerdeno-Tarraga A.M."/>
            <person name="Brooks K."/>
            <person name="Quail M.A."/>
            <person name="Pineiro S.A."/>
            <person name="Hobley L."/>
            <person name="Sockett R.E."/>
            <person name="Bentley S.D."/>
            <person name="Parkhill J."/>
            <person name="Williams H.N."/>
            <person name="Stine O.C."/>
        </authorList>
    </citation>
    <scope>NUCLEOTIDE SEQUENCE [LARGE SCALE GENOMIC DNA]</scope>
    <source>
        <strain evidence="8">ATCC BAA-682 / DSM 15412 / SJ</strain>
    </source>
</reference>
<comment type="cofactor">
    <cofactor evidence="1">
        <name>[4Fe-4S] cluster</name>
        <dbReference type="ChEBI" id="CHEBI:49883"/>
    </cofactor>
</comment>
<dbReference type="SMART" id="SM00729">
    <property type="entry name" value="Elp3"/>
    <property type="match status" value="1"/>
</dbReference>
<dbReference type="InterPro" id="IPR013785">
    <property type="entry name" value="Aldolase_TIM"/>
</dbReference>
<evidence type="ECO:0000313" key="8">
    <source>
        <dbReference type="Proteomes" id="UP000008963"/>
    </source>
</evidence>
<dbReference type="Pfam" id="PF04055">
    <property type="entry name" value="Radical_SAM"/>
    <property type="match status" value="1"/>
</dbReference>
<dbReference type="SUPFAM" id="SSF102114">
    <property type="entry name" value="Radical SAM enzymes"/>
    <property type="match status" value="1"/>
</dbReference>
<feature type="domain" description="Radical SAM core" evidence="6">
    <location>
        <begin position="34"/>
        <end position="269"/>
    </location>
</feature>
<dbReference type="HOGENOM" id="CLU_044464_1_0_7"/>
<dbReference type="InterPro" id="IPR007197">
    <property type="entry name" value="rSAM"/>
</dbReference>
<dbReference type="Proteomes" id="UP000008963">
    <property type="component" value="Chromosome"/>
</dbReference>
<dbReference type="OrthoDB" id="9777636at2"/>
<dbReference type="Gene3D" id="3.20.20.70">
    <property type="entry name" value="Aldolase class I"/>
    <property type="match status" value="1"/>
</dbReference>
<evidence type="ECO:0000256" key="4">
    <source>
        <dbReference type="ARBA" id="ARBA00023004"/>
    </source>
</evidence>
<dbReference type="InterPro" id="IPR058240">
    <property type="entry name" value="rSAM_sf"/>
</dbReference>
<dbReference type="PANTHER" id="PTHR43409">
    <property type="entry name" value="ANAEROBIC MAGNESIUM-PROTOPORPHYRIN IX MONOMETHYL ESTER CYCLASE-RELATED"/>
    <property type="match status" value="1"/>
</dbReference>
<sequence>MFMVFIKSSYHIIKRDKTMYDFPIEYDEPVFRPPSEGRSFLLQVTIGCSHNLCTYCNMYRSKKYRERELLEIEQELKKTHEYFQRLNYSPRRVFLCDGDALGASMDILRGSLRAIKELFPSVERVGVYATAQNMLDKSQEELEELKELGLSIAYLGLESGNDKVLHRIVKGNTAQDMIDGCEKLHLAGWDISIIGMLGIGGREFSNEHIADTAEIISKISPKYFSLLTTVAVRGTPLKRMVERGQFNMLTTKELTREMREIISNIEPSRGEILFRANHVSNQFPLGGSLKRDTSMILETLDEWLTQIPDGIYPETPQHML</sequence>
<proteinExistence type="predicted"/>
<keyword evidence="5" id="KW-0411">Iron-sulfur</keyword>
<dbReference type="eggNOG" id="COG1032">
    <property type="taxonomic scope" value="Bacteria"/>
</dbReference>
<keyword evidence="3" id="KW-0479">Metal-binding</keyword>
<dbReference type="EMBL" id="FQ312005">
    <property type="protein sequence ID" value="CBW27250.1"/>
    <property type="molecule type" value="Genomic_DNA"/>
</dbReference>
<dbReference type="PANTHER" id="PTHR43409:SF4">
    <property type="entry name" value="RADICAL SAM SUPERFAMILY PROTEIN"/>
    <property type="match status" value="1"/>
</dbReference>
<dbReference type="GO" id="GO:0046872">
    <property type="term" value="F:metal ion binding"/>
    <property type="evidence" value="ECO:0007669"/>
    <property type="project" value="UniProtKB-KW"/>
</dbReference>
<dbReference type="PATRIC" id="fig|862908.3.peg.2342"/>
<evidence type="ECO:0000256" key="1">
    <source>
        <dbReference type="ARBA" id="ARBA00001966"/>
    </source>
</evidence>
<evidence type="ECO:0000256" key="2">
    <source>
        <dbReference type="ARBA" id="ARBA00022691"/>
    </source>
</evidence>
<organism evidence="7 8">
    <name type="scientific">Halobacteriovorax marinus (strain ATCC BAA-682 / DSM 15412 / SJ)</name>
    <name type="common">Bacteriovorax marinus</name>
    <dbReference type="NCBI Taxonomy" id="862908"/>
    <lineage>
        <taxon>Bacteria</taxon>
        <taxon>Pseudomonadati</taxon>
        <taxon>Bdellovibrionota</taxon>
        <taxon>Bacteriovoracia</taxon>
        <taxon>Bacteriovoracales</taxon>
        <taxon>Halobacteriovoraceae</taxon>
        <taxon>Halobacteriovorax</taxon>
    </lineage>
</organism>
<dbReference type="RefSeq" id="WP_014245027.1">
    <property type="nucleotide sequence ID" value="NC_016620.1"/>
</dbReference>
<dbReference type="GO" id="GO:0003824">
    <property type="term" value="F:catalytic activity"/>
    <property type="evidence" value="ECO:0007669"/>
    <property type="project" value="InterPro"/>
</dbReference>
<accession>E1X5C9</accession>
<keyword evidence="4" id="KW-0408">Iron</keyword>
<gene>
    <name evidence="7" type="ordered locus">BMS_2456</name>
</gene>
<evidence type="ECO:0000256" key="3">
    <source>
        <dbReference type="ARBA" id="ARBA00022723"/>
    </source>
</evidence>
<evidence type="ECO:0000256" key="5">
    <source>
        <dbReference type="ARBA" id="ARBA00023014"/>
    </source>
</evidence>
<dbReference type="InterPro" id="IPR051198">
    <property type="entry name" value="BchE-like"/>
</dbReference>
<dbReference type="InterPro" id="IPR006638">
    <property type="entry name" value="Elp3/MiaA/NifB-like_rSAM"/>
</dbReference>
<dbReference type="SFLD" id="SFLDG01095">
    <property type="entry name" value="Uncharacterised_Radical_SAM_Su"/>
    <property type="match status" value="1"/>
</dbReference>
<dbReference type="GO" id="GO:0051536">
    <property type="term" value="F:iron-sulfur cluster binding"/>
    <property type="evidence" value="ECO:0007669"/>
    <property type="project" value="UniProtKB-KW"/>
</dbReference>
<dbReference type="SFLD" id="SFLDG01082">
    <property type="entry name" value="B12-binding_domain_containing"/>
    <property type="match status" value="1"/>
</dbReference>
<keyword evidence="2" id="KW-0949">S-adenosyl-L-methionine</keyword>
<dbReference type="CDD" id="cd01335">
    <property type="entry name" value="Radical_SAM"/>
    <property type="match status" value="1"/>
</dbReference>
<dbReference type="PROSITE" id="PS51918">
    <property type="entry name" value="RADICAL_SAM"/>
    <property type="match status" value="1"/>
</dbReference>
<name>E1X5C9_HALMS</name>
<dbReference type="AlphaFoldDB" id="E1X5C9"/>
<protein>
    <submittedName>
        <fullName evidence="7">Radical SAM superfamily protein</fullName>
    </submittedName>
</protein>
<evidence type="ECO:0000259" key="6">
    <source>
        <dbReference type="PROSITE" id="PS51918"/>
    </source>
</evidence>